<reference evidence="1" key="1">
    <citation type="submission" date="2013-07" db="EMBL/GenBank/DDBJ databases">
        <title>Sub-species coevolution in mutualistic symbiosis.</title>
        <authorList>
            <person name="Murfin K."/>
            <person name="Klassen J."/>
            <person name="Lee M."/>
            <person name="Forst S."/>
            <person name="Stock P."/>
            <person name="Goodrich-Blair H."/>
        </authorList>
    </citation>
    <scope>NUCLEOTIDE SEQUENCE [LARGE SCALE GENOMIC DNA]</scope>
    <source>
        <strain evidence="1">Kraussei Becker Underwood</strain>
    </source>
</reference>
<dbReference type="AlphaFoldDB" id="A0A077PVR8"/>
<dbReference type="EMBL" id="CBSZ010000309">
    <property type="protein sequence ID" value="CDH25148.1"/>
    <property type="molecule type" value="Genomic_DNA"/>
</dbReference>
<dbReference type="Proteomes" id="UP000028493">
    <property type="component" value="Unassembled WGS sequence"/>
</dbReference>
<name>A0A077PVR8_XENBV</name>
<sequence>MQINKRLLCQAQELALEAAHLRSGDVLRSSVVWWSAMEILKRSYGR</sequence>
<comment type="caution">
    <text evidence="1">The sequence shown here is derived from an EMBL/GenBank/DDBJ whole genome shotgun (WGS) entry which is preliminary data.</text>
</comment>
<dbReference type="HOGENOM" id="CLU_3190784_0_0_6"/>
<evidence type="ECO:0000313" key="1">
    <source>
        <dbReference type="EMBL" id="CDH25148.1"/>
    </source>
</evidence>
<proteinExistence type="predicted"/>
<organism evidence="1 2">
    <name type="scientific">Xenorhabdus bovienii str. kraussei Becker Underwood</name>
    <dbReference type="NCBI Taxonomy" id="1398204"/>
    <lineage>
        <taxon>Bacteria</taxon>
        <taxon>Pseudomonadati</taxon>
        <taxon>Pseudomonadota</taxon>
        <taxon>Gammaproteobacteria</taxon>
        <taxon>Enterobacterales</taxon>
        <taxon>Morganellaceae</taxon>
        <taxon>Xenorhabdus</taxon>
    </lineage>
</organism>
<gene>
    <name evidence="1" type="ORF">XBKB1_3770014</name>
</gene>
<protein>
    <submittedName>
        <fullName evidence="1">Uncharacterized protein</fullName>
    </submittedName>
</protein>
<evidence type="ECO:0000313" key="2">
    <source>
        <dbReference type="Proteomes" id="UP000028493"/>
    </source>
</evidence>
<accession>A0A077PVR8</accession>